<dbReference type="InterPro" id="IPR015889">
    <property type="entry name" value="Intradiol_dOase_core"/>
</dbReference>
<dbReference type="SUPFAM" id="SSF49482">
    <property type="entry name" value="Aromatic compound dioxygenase"/>
    <property type="match status" value="1"/>
</dbReference>
<dbReference type="Proteomes" id="UP000198226">
    <property type="component" value="Chromosome I"/>
</dbReference>
<evidence type="ECO:0000259" key="4">
    <source>
        <dbReference type="Pfam" id="PF00775"/>
    </source>
</evidence>
<keyword evidence="6" id="KW-1185">Reference proteome</keyword>
<dbReference type="NCBIfam" id="TIGR02423">
    <property type="entry name" value="protocat_alph"/>
    <property type="match status" value="1"/>
</dbReference>
<dbReference type="PANTHER" id="PTHR33711:SF9">
    <property type="entry name" value="PROTOCATECHUATE 3,4-DIOXYGENASE ALPHA CHAIN"/>
    <property type="match status" value="1"/>
</dbReference>
<dbReference type="Gene3D" id="2.60.130.10">
    <property type="entry name" value="Aromatic compound dioxygenase"/>
    <property type="match status" value="1"/>
</dbReference>
<keyword evidence="3" id="KW-0560">Oxidoreductase</keyword>
<dbReference type="AlphaFoldDB" id="A0A109IGH8"/>
<gene>
    <name evidence="5" type="ORF">GA0070623_0151</name>
</gene>
<evidence type="ECO:0000313" key="6">
    <source>
        <dbReference type="Proteomes" id="UP000198226"/>
    </source>
</evidence>
<keyword evidence="2 5" id="KW-0223">Dioxygenase</keyword>
<reference evidence="6" key="1">
    <citation type="submission" date="2016-06" db="EMBL/GenBank/DDBJ databases">
        <authorList>
            <person name="Varghese N."/>
            <person name="Submissions Spin"/>
        </authorList>
    </citation>
    <scope>NUCLEOTIDE SEQUENCE [LARGE SCALE GENOMIC DNA]</scope>
    <source>
        <strain evidence="6">DSM 44983</strain>
    </source>
</reference>
<proteinExistence type="inferred from homology"/>
<dbReference type="InterPro" id="IPR012786">
    <property type="entry name" value="Protocat_dOase_a"/>
</dbReference>
<dbReference type="RefSeq" id="WP_067313916.1">
    <property type="nucleotide sequence ID" value="NZ_LRMV01000178.1"/>
</dbReference>
<evidence type="ECO:0000256" key="2">
    <source>
        <dbReference type="ARBA" id="ARBA00022964"/>
    </source>
</evidence>
<evidence type="ECO:0000256" key="3">
    <source>
        <dbReference type="ARBA" id="ARBA00023002"/>
    </source>
</evidence>
<dbReference type="OrthoDB" id="4417174at2"/>
<evidence type="ECO:0000256" key="1">
    <source>
        <dbReference type="ARBA" id="ARBA00007825"/>
    </source>
</evidence>
<dbReference type="GO" id="GO:0018578">
    <property type="term" value="F:protocatechuate 3,4-dioxygenase activity"/>
    <property type="evidence" value="ECO:0007669"/>
    <property type="project" value="InterPro"/>
</dbReference>
<feature type="domain" description="Intradiol ring-cleavage dioxygenases" evidence="4">
    <location>
        <begin position="38"/>
        <end position="181"/>
    </location>
</feature>
<sequence>MSERLGVTPAQTVGPYLSIGLHWPDGPYVVPEGTPGAFWIRGRILDGTGTPVVDALVESWQADPDGRFDHPDDPRGAWPPALAGFRGFGRSETDERGRYRLLTVRPGALPAPDGGTEAPHLNLSILGRGLLHRLVTRLYFPDEPAANAVDPVLRGLDADRRATLLATTASDGFRFDIRLQGDRETVFFAV</sequence>
<dbReference type="GO" id="GO:0008199">
    <property type="term" value="F:ferric iron binding"/>
    <property type="evidence" value="ECO:0007669"/>
    <property type="project" value="InterPro"/>
</dbReference>
<name>A0A109IGH8_9ACTN</name>
<protein>
    <submittedName>
        <fullName evidence="5">Protocatechuate 3,4-dioxygenase, alpha subunit</fullName>
    </submittedName>
</protein>
<dbReference type="InterPro" id="IPR000627">
    <property type="entry name" value="Intradiol_dOase_C"/>
</dbReference>
<organism evidence="5 6">
    <name type="scientific">Micromonospora rifamycinica</name>
    <dbReference type="NCBI Taxonomy" id="291594"/>
    <lineage>
        <taxon>Bacteria</taxon>
        <taxon>Bacillati</taxon>
        <taxon>Actinomycetota</taxon>
        <taxon>Actinomycetes</taxon>
        <taxon>Micromonosporales</taxon>
        <taxon>Micromonosporaceae</taxon>
        <taxon>Micromonospora</taxon>
    </lineage>
</organism>
<accession>A0A109IGH8</accession>
<dbReference type="EMBL" id="LT607752">
    <property type="protein sequence ID" value="SCG36004.1"/>
    <property type="molecule type" value="Genomic_DNA"/>
</dbReference>
<dbReference type="InterPro" id="IPR050770">
    <property type="entry name" value="Intradiol_RC_Dioxygenase"/>
</dbReference>
<dbReference type="Pfam" id="PF00775">
    <property type="entry name" value="Dioxygenase_C"/>
    <property type="match status" value="1"/>
</dbReference>
<evidence type="ECO:0000313" key="5">
    <source>
        <dbReference type="EMBL" id="SCG36004.1"/>
    </source>
</evidence>
<comment type="similarity">
    <text evidence="1">Belongs to the intradiol ring-cleavage dioxygenase family.</text>
</comment>
<dbReference type="PANTHER" id="PTHR33711">
    <property type="entry name" value="DIOXYGENASE, PUTATIVE (AFU_ORTHOLOGUE AFUA_2G02910)-RELATED"/>
    <property type="match status" value="1"/>
</dbReference>